<comment type="subcellular location">
    <subcellularLocation>
        <location evidence="1">Membrane</location>
        <topology evidence="1">Multi-pass membrane protein</topology>
    </subcellularLocation>
</comment>
<evidence type="ECO:0000256" key="3">
    <source>
        <dbReference type="ARBA" id="ARBA00022692"/>
    </source>
</evidence>
<reference evidence="8 9" key="1">
    <citation type="submission" date="2023-10" db="EMBL/GenBank/DDBJ databases">
        <title>Nicoliella lavandulae sp. nov. isolated from Lavandula angustifolia flowers.</title>
        <authorList>
            <person name="Alcantara C."/>
            <person name="Zuniga M."/>
            <person name="Landete J.M."/>
            <person name="Monedero V."/>
        </authorList>
    </citation>
    <scope>NUCLEOTIDE SEQUENCE [LARGE SCALE GENOMIC DNA]</scope>
    <source>
        <strain evidence="8 9">Es01</strain>
    </source>
</reference>
<feature type="domain" description="GtrA/DPMS transmembrane" evidence="7">
    <location>
        <begin position="15"/>
        <end position="141"/>
    </location>
</feature>
<keyword evidence="4 6" id="KW-1133">Transmembrane helix</keyword>
<keyword evidence="3 6" id="KW-0812">Transmembrane</keyword>
<dbReference type="Proteomes" id="UP001370590">
    <property type="component" value="Unassembled WGS sequence"/>
</dbReference>
<feature type="transmembrane region" description="Helical" evidence="6">
    <location>
        <begin position="12"/>
        <end position="34"/>
    </location>
</feature>
<sequence>MIKNIYRKNKEVIDYLFWGVLTTVLNYILLLILYKAPITGQQINNSGFWLNFYNTLVGIICTIFAFVTNRKFVFHSKSTGLKNYLTELGIFFPGRLGSIFMEDVIMSIGHVYFGISVMIMKIIGEVFVIVFNYVWSKFAVFRKR</sequence>
<evidence type="ECO:0000259" key="7">
    <source>
        <dbReference type="Pfam" id="PF04138"/>
    </source>
</evidence>
<evidence type="ECO:0000256" key="4">
    <source>
        <dbReference type="ARBA" id="ARBA00022989"/>
    </source>
</evidence>
<protein>
    <submittedName>
        <fullName evidence="8">GtrA family protein</fullName>
    </submittedName>
</protein>
<evidence type="ECO:0000256" key="6">
    <source>
        <dbReference type="SAM" id="Phobius"/>
    </source>
</evidence>
<dbReference type="InterPro" id="IPR007267">
    <property type="entry name" value="GtrA_DPMS_TM"/>
</dbReference>
<evidence type="ECO:0000256" key="1">
    <source>
        <dbReference type="ARBA" id="ARBA00004141"/>
    </source>
</evidence>
<keyword evidence="9" id="KW-1185">Reference proteome</keyword>
<comment type="similarity">
    <text evidence="2">Belongs to the GtrA family.</text>
</comment>
<evidence type="ECO:0000313" key="8">
    <source>
        <dbReference type="EMBL" id="MEJ6399598.1"/>
    </source>
</evidence>
<evidence type="ECO:0000256" key="2">
    <source>
        <dbReference type="ARBA" id="ARBA00009399"/>
    </source>
</evidence>
<feature type="transmembrane region" description="Helical" evidence="6">
    <location>
        <begin position="46"/>
        <end position="67"/>
    </location>
</feature>
<accession>A0ABU8SJH8</accession>
<comment type="caution">
    <text evidence="8">The sequence shown here is derived from an EMBL/GenBank/DDBJ whole genome shotgun (WGS) entry which is preliminary data.</text>
</comment>
<evidence type="ECO:0000313" key="9">
    <source>
        <dbReference type="Proteomes" id="UP001370590"/>
    </source>
</evidence>
<dbReference type="InterPro" id="IPR051401">
    <property type="entry name" value="GtrA_CellWall_Glycosyl"/>
</dbReference>
<feature type="transmembrane region" description="Helical" evidence="6">
    <location>
        <begin position="112"/>
        <end position="135"/>
    </location>
</feature>
<keyword evidence="5 6" id="KW-0472">Membrane</keyword>
<dbReference type="RefSeq" id="WP_339959450.1">
    <property type="nucleotide sequence ID" value="NZ_JAWMWH010000001.1"/>
</dbReference>
<organism evidence="8 9">
    <name type="scientific">Nicoliella lavandulae</name>
    <dbReference type="NCBI Taxonomy" id="3082954"/>
    <lineage>
        <taxon>Bacteria</taxon>
        <taxon>Bacillati</taxon>
        <taxon>Bacillota</taxon>
        <taxon>Bacilli</taxon>
        <taxon>Lactobacillales</taxon>
        <taxon>Lactobacillaceae</taxon>
        <taxon>Nicoliella</taxon>
    </lineage>
</organism>
<dbReference type="Pfam" id="PF04138">
    <property type="entry name" value="GtrA_DPMS_TM"/>
    <property type="match status" value="1"/>
</dbReference>
<gene>
    <name evidence="8" type="ORF">R4146_00110</name>
</gene>
<name>A0ABU8SJH8_9LACO</name>
<dbReference type="PANTHER" id="PTHR38459:SF5">
    <property type="entry name" value="CELL WALL TEICHOIC ACID GLYCOSYLATION PROTEIN GTCA"/>
    <property type="match status" value="1"/>
</dbReference>
<dbReference type="PANTHER" id="PTHR38459">
    <property type="entry name" value="PROPHAGE BACTOPRENOL-LINKED GLUCOSE TRANSLOCASE HOMOLOG"/>
    <property type="match status" value="1"/>
</dbReference>
<proteinExistence type="inferred from homology"/>
<dbReference type="EMBL" id="JAWMWH010000001">
    <property type="protein sequence ID" value="MEJ6399598.1"/>
    <property type="molecule type" value="Genomic_DNA"/>
</dbReference>
<evidence type="ECO:0000256" key="5">
    <source>
        <dbReference type="ARBA" id="ARBA00023136"/>
    </source>
</evidence>